<feature type="compositionally biased region" description="Basic and acidic residues" evidence="1">
    <location>
        <begin position="111"/>
        <end position="132"/>
    </location>
</feature>
<dbReference type="HOGENOM" id="CLU_010003_0_0_1"/>
<dbReference type="InParanoid" id="A0A0D0D9L3"/>
<dbReference type="CDD" id="cd16980">
    <property type="entry name" value="VHS_Lsb5"/>
    <property type="match status" value="1"/>
</dbReference>
<dbReference type="AlphaFoldDB" id="A0A0D0D9L3"/>
<feature type="region of interest" description="Disordered" evidence="1">
    <location>
        <begin position="524"/>
        <end position="654"/>
    </location>
</feature>
<dbReference type="GO" id="GO:0007034">
    <property type="term" value="P:vacuolar transport"/>
    <property type="evidence" value="ECO:0007669"/>
    <property type="project" value="UniProtKB-ARBA"/>
</dbReference>
<dbReference type="OrthoDB" id="10255964at2759"/>
<feature type="domain" description="VHS" evidence="2">
    <location>
        <begin position="183"/>
        <end position="281"/>
    </location>
</feature>
<feature type="region of interest" description="Disordered" evidence="1">
    <location>
        <begin position="100"/>
        <end position="132"/>
    </location>
</feature>
<dbReference type="GO" id="GO:0043130">
    <property type="term" value="F:ubiquitin binding"/>
    <property type="evidence" value="ECO:0007669"/>
    <property type="project" value="InterPro"/>
</dbReference>
<dbReference type="GO" id="GO:0035091">
    <property type="term" value="F:phosphatidylinositol binding"/>
    <property type="evidence" value="ECO:0007669"/>
    <property type="project" value="InterPro"/>
</dbReference>
<accession>A0A0D0D9L3</accession>
<feature type="region of interest" description="Disordered" evidence="1">
    <location>
        <begin position="704"/>
        <end position="729"/>
    </location>
</feature>
<feature type="compositionally biased region" description="Pro residues" evidence="1">
    <location>
        <begin position="556"/>
        <end position="566"/>
    </location>
</feature>
<evidence type="ECO:0000259" key="2">
    <source>
        <dbReference type="PROSITE" id="PS50179"/>
    </source>
</evidence>
<dbReference type="GO" id="GO:0007015">
    <property type="term" value="P:actin filament organization"/>
    <property type="evidence" value="ECO:0007669"/>
    <property type="project" value="InterPro"/>
</dbReference>
<evidence type="ECO:0000256" key="1">
    <source>
        <dbReference type="SAM" id="MobiDB-lite"/>
    </source>
</evidence>
<evidence type="ECO:0000313" key="4">
    <source>
        <dbReference type="Proteomes" id="UP000054538"/>
    </source>
</evidence>
<feature type="compositionally biased region" description="Polar residues" evidence="1">
    <location>
        <begin position="49"/>
        <end position="66"/>
    </location>
</feature>
<evidence type="ECO:0000313" key="3">
    <source>
        <dbReference type="EMBL" id="KIK93762.1"/>
    </source>
</evidence>
<reference evidence="3 4" key="1">
    <citation type="submission" date="2014-04" db="EMBL/GenBank/DDBJ databases">
        <authorList>
            <consortium name="DOE Joint Genome Institute"/>
            <person name="Kuo A."/>
            <person name="Kohler A."/>
            <person name="Jargeat P."/>
            <person name="Nagy L.G."/>
            <person name="Floudas D."/>
            <person name="Copeland A."/>
            <person name="Barry K.W."/>
            <person name="Cichocki N."/>
            <person name="Veneault-Fourrey C."/>
            <person name="LaButti K."/>
            <person name="Lindquist E.A."/>
            <person name="Lipzen A."/>
            <person name="Lundell T."/>
            <person name="Morin E."/>
            <person name="Murat C."/>
            <person name="Sun H."/>
            <person name="Tunlid A."/>
            <person name="Henrissat B."/>
            <person name="Grigoriev I.V."/>
            <person name="Hibbett D.S."/>
            <person name="Martin F."/>
            <person name="Nordberg H.P."/>
            <person name="Cantor M.N."/>
            <person name="Hua S.X."/>
        </authorList>
    </citation>
    <scope>NUCLEOTIDE SEQUENCE [LARGE SCALE GENOMIC DNA]</scope>
    <source>
        <strain evidence="3 4">Ve08.2h10</strain>
    </source>
</reference>
<dbReference type="InterPro" id="IPR008942">
    <property type="entry name" value="ENTH_VHS"/>
</dbReference>
<dbReference type="GO" id="GO:0006897">
    <property type="term" value="P:endocytosis"/>
    <property type="evidence" value="ECO:0007669"/>
    <property type="project" value="InterPro"/>
</dbReference>
<proteinExistence type="predicted"/>
<feature type="region of interest" description="Disordered" evidence="1">
    <location>
        <begin position="1"/>
        <end position="87"/>
    </location>
</feature>
<dbReference type="PANTHER" id="PTHR47789">
    <property type="entry name" value="LAS SEVENTEEN-BINDING PROTEIN 5"/>
    <property type="match status" value="1"/>
</dbReference>
<dbReference type="PANTHER" id="PTHR47789:SF2">
    <property type="entry name" value="VHS DOMAIN-CONTAINING PROTEIN"/>
    <property type="match status" value="1"/>
</dbReference>
<dbReference type="STRING" id="930991.A0A0D0D9L3"/>
<dbReference type="PROSITE" id="PS50179">
    <property type="entry name" value="VHS"/>
    <property type="match status" value="1"/>
</dbReference>
<dbReference type="InterPro" id="IPR045007">
    <property type="entry name" value="LSB5"/>
</dbReference>
<dbReference type="Pfam" id="PF00790">
    <property type="entry name" value="VHS"/>
    <property type="match status" value="1"/>
</dbReference>
<keyword evidence="4" id="KW-1185">Reference proteome</keyword>
<dbReference type="GO" id="GO:0051666">
    <property type="term" value="P:actin cortical patch localization"/>
    <property type="evidence" value="ECO:0007669"/>
    <property type="project" value="TreeGrafter"/>
</dbReference>
<dbReference type="GO" id="GO:0030479">
    <property type="term" value="C:actin cortical patch"/>
    <property type="evidence" value="ECO:0007669"/>
    <property type="project" value="TreeGrafter"/>
</dbReference>
<dbReference type="CDD" id="cd21383">
    <property type="entry name" value="GAT_GGA_Tom1-like"/>
    <property type="match status" value="1"/>
</dbReference>
<dbReference type="EMBL" id="KN825158">
    <property type="protein sequence ID" value="KIK93762.1"/>
    <property type="molecule type" value="Genomic_DNA"/>
</dbReference>
<dbReference type="SUPFAM" id="SSF89009">
    <property type="entry name" value="GAT-like domain"/>
    <property type="match status" value="1"/>
</dbReference>
<gene>
    <name evidence="3" type="ORF">PAXRUDRAFT_33867</name>
</gene>
<feature type="compositionally biased region" description="Basic and acidic residues" evidence="1">
    <location>
        <begin position="524"/>
        <end position="539"/>
    </location>
</feature>
<feature type="compositionally biased region" description="Polar residues" evidence="1">
    <location>
        <begin position="596"/>
        <end position="614"/>
    </location>
</feature>
<dbReference type="SUPFAM" id="SSF48464">
    <property type="entry name" value="ENTH/VHS domain"/>
    <property type="match status" value="1"/>
</dbReference>
<organism evidence="3 4">
    <name type="scientific">Paxillus rubicundulus Ve08.2h10</name>
    <dbReference type="NCBI Taxonomy" id="930991"/>
    <lineage>
        <taxon>Eukaryota</taxon>
        <taxon>Fungi</taxon>
        <taxon>Dikarya</taxon>
        <taxon>Basidiomycota</taxon>
        <taxon>Agaricomycotina</taxon>
        <taxon>Agaricomycetes</taxon>
        <taxon>Agaricomycetidae</taxon>
        <taxon>Boletales</taxon>
        <taxon>Paxilineae</taxon>
        <taxon>Paxillaceae</taxon>
        <taxon>Paxillus</taxon>
    </lineage>
</organism>
<dbReference type="Gene3D" id="1.25.40.90">
    <property type="match status" value="1"/>
</dbReference>
<dbReference type="InterPro" id="IPR002014">
    <property type="entry name" value="VHS_dom"/>
</dbReference>
<name>A0A0D0D9L3_9AGAM</name>
<sequence>MHIPSPRAHQQQFTAPVIPSRSSSLGSLPPPGASPQLTNTGPIAPRSASPFSVASNTIPTQGTPRNQRNEWDILRKKSPPAPTGVPALGILKALEPHQDLPPIQQQPEPSEDYHTYPEPPRSEKDKKERKGFWDGVLRDREKDKWKAEKERDRERDKERLERIRDRDRREDDMSTAELTRMIGYLTATASEDWSIVLEVSERASASETNAKEAAKALRREFKYAEPKAQLAAARLWAIMLRNASDIFLHQISQRKFIEALEDVLTSSRTSPVVRERLMEVLAAAAFITSSRCQSGGKEKEKDGFRGLWCRLKPADKPESGVPFDTDDAMFSPPVAPLPRPPSQYSLETPTFAQQTFSPEDLATPPVTDRAPPQSRRRHQQRVIPPEEDIRRLFQECKIARGNADVLSQTLAFAKPDALEYDLIPEFLAKCRASQELIYTQIPWASAGAERSRTERIQQQYARKRLSTHGSHQDLSIANMEDVPDKLTVEEELLAALLDANEALVSSLQIYDDLSRIAIEKATEEKSKRETRMDRRHLEDDYIAEPPGVYTSSPRGLSPPLPSPPASPHQQFEMPPVVPSQNHPLPRIPPSLLPGTPSLNQIASHHYPSQANTPTLLAPPHPLGPRSPAQIVTSSRTPSPDRIPMRPSRHSSMDGAKVHISDGMERMNIEEDPLGNEEETRTPIRPSEKALGKRRVIEDSEDYESGNMFFGNKDDRDSALDSDSDGILSKRSPTRYVYDAAAERTAQHLREGHLSVIVNEVH</sequence>
<dbReference type="Proteomes" id="UP000054538">
    <property type="component" value="Unassembled WGS sequence"/>
</dbReference>
<reference evidence="4" key="2">
    <citation type="submission" date="2015-01" db="EMBL/GenBank/DDBJ databases">
        <title>Evolutionary Origins and Diversification of the Mycorrhizal Mutualists.</title>
        <authorList>
            <consortium name="DOE Joint Genome Institute"/>
            <consortium name="Mycorrhizal Genomics Consortium"/>
            <person name="Kohler A."/>
            <person name="Kuo A."/>
            <person name="Nagy L.G."/>
            <person name="Floudas D."/>
            <person name="Copeland A."/>
            <person name="Barry K.W."/>
            <person name="Cichocki N."/>
            <person name="Veneault-Fourrey C."/>
            <person name="LaButti K."/>
            <person name="Lindquist E.A."/>
            <person name="Lipzen A."/>
            <person name="Lundell T."/>
            <person name="Morin E."/>
            <person name="Murat C."/>
            <person name="Riley R."/>
            <person name="Ohm R."/>
            <person name="Sun H."/>
            <person name="Tunlid A."/>
            <person name="Henrissat B."/>
            <person name="Grigoriev I.V."/>
            <person name="Hibbett D.S."/>
            <person name="Martin F."/>
        </authorList>
    </citation>
    <scope>NUCLEOTIDE SEQUENCE [LARGE SCALE GENOMIC DNA]</scope>
    <source>
        <strain evidence="4">Ve08.2h10</strain>
    </source>
</reference>
<protein>
    <recommendedName>
        <fullName evidence="2">VHS domain-containing protein</fullName>
    </recommendedName>
</protein>
<feature type="region of interest" description="Disordered" evidence="1">
    <location>
        <begin position="355"/>
        <end position="381"/>
    </location>
</feature>